<feature type="chain" id="PRO_5027969464" description="EGF domain-specific O-linked N-acetylglucosamine transferase" evidence="12">
    <location>
        <begin position="17"/>
        <end position="529"/>
    </location>
</feature>
<comment type="catalytic activity">
    <reaction evidence="9">
        <text>L-seryl-[protein] + UDP-N-acetyl-alpha-D-glucosamine = 3-O-(N-acetyl-beta-D-glucosaminyl)-L-seryl-[protein] + UDP + H(+)</text>
        <dbReference type="Rhea" id="RHEA:48904"/>
        <dbReference type="Rhea" id="RHEA-COMP:9863"/>
        <dbReference type="Rhea" id="RHEA-COMP:12251"/>
        <dbReference type="ChEBI" id="CHEBI:15378"/>
        <dbReference type="ChEBI" id="CHEBI:29999"/>
        <dbReference type="ChEBI" id="CHEBI:57705"/>
        <dbReference type="ChEBI" id="CHEBI:58223"/>
        <dbReference type="ChEBI" id="CHEBI:90838"/>
        <dbReference type="EC" id="2.4.1.255"/>
    </reaction>
</comment>
<evidence type="ECO:0000256" key="10">
    <source>
        <dbReference type="ARBA" id="ARBA00049432"/>
    </source>
</evidence>
<organism evidence="16">
    <name type="scientific">Diabrotica virgifera virgifera</name>
    <name type="common">western corn rootworm</name>
    <dbReference type="NCBI Taxonomy" id="50390"/>
    <lineage>
        <taxon>Eukaryota</taxon>
        <taxon>Metazoa</taxon>
        <taxon>Ecdysozoa</taxon>
        <taxon>Arthropoda</taxon>
        <taxon>Hexapoda</taxon>
        <taxon>Insecta</taxon>
        <taxon>Pterygota</taxon>
        <taxon>Neoptera</taxon>
        <taxon>Endopterygota</taxon>
        <taxon>Coleoptera</taxon>
        <taxon>Polyphaga</taxon>
        <taxon>Cucujiformia</taxon>
        <taxon>Chrysomeloidea</taxon>
        <taxon>Chrysomelidae</taxon>
        <taxon>Galerucinae</taxon>
        <taxon>Diabroticina</taxon>
        <taxon>Diabroticites</taxon>
        <taxon>Diabrotica</taxon>
    </lineage>
</organism>
<evidence type="ECO:0000256" key="12">
    <source>
        <dbReference type="SAM" id="SignalP"/>
    </source>
</evidence>
<dbReference type="Pfam" id="PF04577">
    <property type="entry name" value="Glyco_transf_61"/>
    <property type="match status" value="1"/>
</dbReference>
<dbReference type="CTD" id="285203"/>
<keyword evidence="4 12" id="KW-0732">Signal</keyword>
<reference evidence="16" key="1">
    <citation type="submission" date="2025-04" db="UniProtKB">
        <authorList>
            <consortium name="RefSeq"/>
        </authorList>
    </citation>
    <scope>IDENTIFICATION</scope>
    <source>
        <tissue evidence="16">Whole insect</tissue>
    </source>
</reference>
<evidence type="ECO:0000313" key="14">
    <source>
        <dbReference type="EnsemblMetazoa" id="XP_028128224.1"/>
    </source>
</evidence>
<dbReference type="GeneID" id="114324559"/>
<reference evidence="14" key="2">
    <citation type="submission" date="2025-05" db="UniProtKB">
        <authorList>
            <consortium name="EnsemblMetazoa"/>
        </authorList>
    </citation>
    <scope>IDENTIFICATION</scope>
</reference>
<protein>
    <recommendedName>
        <fullName evidence="7">EGF domain-specific O-linked N-acetylglucosamine transferase</fullName>
        <ecNumber evidence="1">2.4.1.255</ecNumber>
    </recommendedName>
    <alternativeName>
        <fullName evidence="8">Extracellular O-linked N-acetylglucosamine transferase</fullName>
    </alternativeName>
</protein>
<feature type="compositionally biased region" description="Basic and acidic residues" evidence="11">
    <location>
        <begin position="499"/>
        <end position="511"/>
    </location>
</feature>
<sequence>MSTIFLLAVLFVQVYCDTNFNNINLPEDHLAYYFRNFPKVADQCSRSNSCSFKKYLDKDVCWGYEYDCDWSKQYLKPYCPGDHKGWVKTKHAQETTFHAQADFGYVKQQLREMKLVCEPLFQDDSSLECSEHLRFCRGRNLMINFTKLANREEPIRYKMDVLGEGDIGGYCNLRQDWLDEQADQISPLQSWGPELRYFKQLDRRPIIEGDCDVVIDKPTFILKIDATVNMYHHFCDFFNLYASLHLNATQEDAFSTNVHILIWESFTYRSAFQDTWDAFTDHQLWDLKTFKGKTVCFKNVVFPLLPRMIYGLYYNTPIIYGCEKSGLVDAFSKHVLHRLRIPEYTRTNKKIRITFLSRETKFRRILNERELVDALQQDENYDVQLVVFSRDVPFKKQLEIARNSDVFVGIHGAGLTHLLFLPEWAAVFEVYNCQDSNCYFDLARLKGVKYLTWEDTNKLTSITEGSYSGGSPAKFVNYKMDTTEFVRIVNKAAEHVRSHPKFQEHLEHSPADTEDLSNVTDTDRLHEEL</sequence>
<keyword evidence="3 16" id="KW-0808">Transferase</keyword>
<evidence type="ECO:0000256" key="7">
    <source>
        <dbReference type="ARBA" id="ARBA00040944"/>
    </source>
</evidence>
<evidence type="ECO:0000256" key="1">
    <source>
        <dbReference type="ARBA" id="ARBA00011970"/>
    </source>
</evidence>
<evidence type="ECO:0000256" key="9">
    <source>
        <dbReference type="ARBA" id="ARBA00048317"/>
    </source>
</evidence>
<name>A0A6P7EYB4_DIAVI</name>
<dbReference type="GO" id="GO:0005788">
    <property type="term" value="C:endoplasmic reticulum lumen"/>
    <property type="evidence" value="ECO:0007669"/>
    <property type="project" value="TreeGrafter"/>
</dbReference>
<dbReference type="EnsemblMetazoa" id="XM_028272423.2">
    <property type="protein sequence ID" value="XP_028128224.1"/>
    <property type="gene ID" value="LOC114324559"/>
</dbReference>
<dbReference type="FunCoup" id="A0A6P7EYB4">
    <property type="interactions" value="310"/>
</dbReference>
<dbReference type="InterPro" id="IPR007657">
    <property type="entry name" value="Glycosyltransferase_61"/>
</dbReference>
<evidence type="ECO:0000313" key="15">
    <source>
        <dbReference type="Proteomes" id="UP001652700"/>
    </source>
</evidence>
<dbReference type="GO" id="GO:0097363">
    <property type="term" value="F:protein O-acetylglucosaminyltransferase activity"/>
    <property type="evidence" value="ECO:0007669"/>
    <property type="project" value="UniProtKB-EC"/>
</dbReference>
<feature type="domain" description="Glycosyltransferase 61 catalytic" evidence="13">
    <location>
        <begin position="342"/>
        <end position="427"/>
    </location>
</feature>
<evidence type="ECO:0000313" key="16">
    <source>
        <dbReference type="RefSeq" id="XP_028128224.1"/>
    </source>
</evidence>
<gene>
    <name evidence="16" type="primary">LOC114324559</name>
</gene>
<dbReference type="AlphaFoldDB" id="A0A6P7EYB4"/>
<evidence type="ECO:0000256" key="5">
    <source>
        <dbReference type="ARBA" id="ARBA00022824"/>
    </source>
</evidence>
<dbReference type="Proteomes" id="UP001652700">
    <property type="component" value="Unplaced"/>
</dbReference>
<dbReference type="InterPro" id="IPR049625">
    <property type="entry name" value="Glyco_transf_61_cat"/>
</dbReference>
<feature type="region of interest" description="Disordered" evidence="11">
    <location>
        <begin position="499"/>
        <end position="529"/>
    </location>
</feature>
<accession>A0A6P7EYB4</accession>
<evidence type="ECO:0000256" key="2">
    <source>
        <dbReference type="ARBA" id="ARBA00022676"/>
    </source>
</evidence>
<evidence type="ECO:0000256" key="6">
    <source>
        <dbReference type="ARBA" id="ARBA00023180"/>
    </source>
</evidence>
<dbReference type="InParanoid" id="A0A6P7EYB4"/>
<dbReference type="PANTHER" id="PTHR20961:SF148">
    <property type="entry name" value="EGF DOMAIN-SPECIFIC O-LINKED N-ACETYLGLUCOSAMINE TRANSFERASE"/>
    <property type="match status" value="1"/>
</dbReference>
<comment type="catalytic activity">
    <reaction evidence="10">
        <text>L-threonyl-[protein] + UDP-N-acetyl-alpha-D-glucosamine = 3-O-(N-acetyl-beta-D-glucosaminyl)-L-threonyl-[protein] + UDP + H(+)</text>
        <dbReference type="Rhea" id="RHEA:48908"/>
        <dbReference type="Rhea" id="RHEA-COMP:11060"/>
        <dbReference type="Rhea" id="RHEA-COMP:12252"/>
        <dbReference type="ChEBI" id="CHEBI:15378"/>
        <dbReference type="ChEBI" id="CHEBI:30013"/>
        <dbReference type="ChEBI" id="CHEBI:57705"/>
        <dbReference type="ChEBI" id="CHEBI:58223"/>
        <dbReference type="ChEBI" id="CHEBI:90840"/>
        <dbReference type="EC" id="2.4.1.255"/>
    </reaction>
</comment>
<proteinExistence type="predicted"/>
<keyword evidence="15" id="KW-1185">Reference proteome</keyword>
<evidence type="ECO:0000259" key="13">
    <source>
        <dbReference type="Pfam" id="PF04577"/>
    </source>
</evidence>
<keyword evidence="6" id="KW-0325">Glycoprotein</keyword>
<keyword evidence="5" id="KW-0256">Endoplasmic reticulum</keyword>
<evidence type="ECO:0000256" key="8">
    <source>
        <dbReference type="ARBA" id="ARBA00042574"/>
    </source>
</evidence>
<dbReference type="KEGG" id="dvv:114324559"/>
<dbReference type="OrthoDB" id="529273at2759"/>
<feature type="signal peptide" evidence="12">
    <location>
        <begin position="1"/>
        <end position="16"/>
    </location>
</feature>
<dbReference type="PANTHER" id="PTHR20961">
    <property type="entry name" value="GLYCOSYLTRANSFERASE"/>
    <property type="match status" value="1"/>
</dbReference>
<evidence type="ECO:0000256" key="11">
    <source>
        <dbReference type="SAM" id="MobiDB-lite"/>
    </source>
</evidence>
<dbReference type="RefSeq" id="XP_028128224.1">
    <property type="nucleotide sequence ID" value="XM_028272423.1"/>
</dbReference>
<keyword evidence="2" id="KW-0328">Glycosyltransferase</keyword>
<evidence type="ECO:0000256" key="3">
    <source>
        <dbReference type="ARBA" id="ARBA00022679"/>
    </source>
</evidence>
<dbReference type="EC" id="2.4.1.255" evidence="1"/>
<evidence type="ECO:0000256" key="4">
    <source>
        <dbReference type="ARBA" id="ARBA00022729"/>
    </source>
</evidence>